<evidence type="ECO:0000313" key="2">
    <source>
        <dbReference type="Proteomes" id="UP001300604"/>
    </source>
</evidence>
<name>A0AA97D8Q7_9FIRM</name>
<evidence type="ECO:0000313" key="1">
    <source>
        <dbReference type="EMBL" id="WOC32374.1"/>
    </source>
</evidence>
<reference evidence="2" key="2">
    <citation type="submission" date="2024-06" db="EMBL/GenBank/DDBJ databases">
        <title>Caproicibacterium argilliputei sp. nov, a novel caproic acid producing anaerobic bacterium isolated from pit mud.</title>
        <authorList>
            <person name="Zeng C."/>
        </authorList>
    </citation>
    <scope>NUCLEOTIDE SEQUENCE [LARGE SCALE GENOMIC DNA]</scope>
    <source>
        <strain evidence="2">ZCY20-5</strain>
    </source>
</reference>
<gene>
    <name evidence="1" type="ORF">PXC00_00470</name>
</gene>
<accession>A0AA97D8Q7</accession>
<organism evidence="1 2">
    <name type="scientific">Caproicibacterium argilliputei</name>
    <dbReference type="NCBI Taxonomy" id="3030016"/>
    <lineage>
        <taxon>Bacteria</taxon>
        <taxon>Bacillati</taxon>
        <taxon>Bacillota</taxon>
        <taxon>Clostridia</taxon>
        <taxon>Eubacteriales</taxon>
        <taxon>Oscillospiraceae</taxon>
        <taxon>Caproicibacterium</taxon>
    </lineage>
</organism>
<sequence>MEHDDLPFGPPTKVAESTPSLAFAVAYTENGVQFEDDTGNAYFLEAEQDCYPIGSAELIENLEQLGSEKDG</sequence>
<protein>
    <submittedName>
        <fullName evidence="1">Uncharacterized protein</fullName>
    </submittedName>
</protein>
<dbReference type="EMBL" id="CP135996">
    <property type="protein sequence ID" value="WOC32374.1"/>
    <property type="molecule type" value="Genomic_DNA"/>
</dbReference>
<dbReference type="RefSeq" id="WP_275844921.1">
    <property type="nucleotide sequence ID" value="NZ_CP135996.1"/>
</dbReference>
<dbReference type="AlphaFoldDB" id="A0AA97D8Q7"/>
<dbReference type="KEGG" id="carl:PXC00_00470"/>
<keyword evidence="2" id="KW-1185">Reference proteome</keyword>
<reference evidence="1 2" key="1">
    <citation type="submission" date="2024-06" db="EMBL/GenBank/DDBJ databases">
        <title>Caproicibacterium argilliputei sp. nov, a novel caproic acid producing anaerobic bacterium isolated from pit mud.</title>
        <authorList>
            <person name="Xia S."/>
        </authorList>
    </citation>
    <scope>NUCLEOTIDE SEQUENCE [LARGE SCALE GENOMIC DNA]</scope>
    <source>
        <strain evidence="1 2">ZCY20-5</strain>
    </source>
</reference>
<proteinExistence type="predicted"/>
<dbReference type="Proteomes" id="UP001300604">
    <property type="component" value="Chromosome"/>
</dbReference>
<reference evidence="2" key="3">
    <citation type="submission" date="2024-06" db="EMBL/GenBank/DDBJ databases">
        <authorList>
            <person name="Zeng C."/>
        </authorList>
    </citation>
    <scope>NUCLEOTIDE SEQUENCE [LARGE SCALE GENOMIC DNA]</scope>
    <source>
        <strain evidence="2">ZCY20-5</strain>
    </source>
</reference>